<dbReference type="InterPro" id="IPR001709">
    <property type="entry name" value="Flavoprot_Pyr_Nucl_cyt_Rdtase"/>
</dbReference>
<keyword evidence="9 12" id="KW-0520">NAD</keyword>
<accession>A0A9N8HKQ9</accession>
<feature type="domain" description="FAD-binding FR-type" evidence="14">
    <location>
        <begin position="49"/>
        <end position="161"/>
    </location>
</feature>
<keyword evidence="6 11" id="KW-0274">FAD</keyword>
<feature type="binding site" evidence="11">
    <location>
        <position position="118"/>
    </location>
    <ligand>
        <name>FAD</name>
        <dbReference type="ChEBI" id="CHEBI:57692"/>
    </ligand>
</feature>
<evidence type="ECO:0000256" key="1">
    <source>
        <dbReference type="ARBA" id="ARBA00001974"/>
    </source>
</evidence>
<keyword evidence="5" id="KW-1000">Mitochondrion outer membrane</keyword>
<feature type="binding site" evidence="11">
    <location>
        <position position="193"/>
    </location>
    <ligand>
        <name>FAD</name>
        <dbReference type="ChEBI" id="CHEBI:57692"/>
    </ligand>
</feature>
<sequence length="309" mass="34625">MSSMEPVYSPGDWLPTVALAVLIFLGVVCAFVGIGPLKGGPHRVLDVTKDFEEYRLMEKEELSHDTRKFTFALPEGYVLGLPTGQHMTLKFTNKDGQAVQRSYTPVTDNTSIGKVSFVIKVYKAGVHPKFPEGGQMSQHLESLSIGDKMLMKGPKGHMEYFGKGNFKVKPLGKKLQERSCNAIGMMAGGTGITPMLQILHFIFRNPNDKTRVKMIYANQTEDDILVRDELEALQKEFPDRFSLHYTVDKAPEGWKFSEGFINRDMIEKHLIIPGSKQQFFMCGPPPMIKFACIPGLAELGFSDQDHVTF</sequence>
<evidence type="ECO:0000259" key="14">
    <source>
        <dbReference type="PROSITE" id="PS51384"/>
    </source>
</evidence>
<comment type="catalytic activity">
    <reaction evidence="12">
        <text>2 Fe(III)-[cytochrome b5] + NADH = 2 Fe(II)-[cytochrome b5] + NAD(+) + H(+)</text>
        <dbReference type="Rhea" id="RHEA:46680"/>
        <dbReference type="Rhea" id="RHEA-COMP:10438"/>
        <dbReference type="Rhea" id="RHEA-COMP:10439"/>
        <dbReference type="ChEBI" id="CHEBI:15378"/>
        <dbReference type="ChEBI" id="CHEBI:29033"/>
        <dbReference type="ChEBI" id="CHEBI:29034"/>
        <dbReference type="ChEBI" id="CHEBI:57540"/>
        <dbReference type="ChEBI" id="CHEBI:57945"/>
        <dbReference type="EC" id="1.6.2.2"/>
    </reaction>
</comment>
<dbReference type="Gene3D" id="3.40.50.80">
    <property type="entry name" value="Nucleotide-binding domain of ferredoxin-NADP reductase (FNR) module"/>
    <property type="match status" value="1"/>
</dbReference>
<evidence type="ECO:0000256" key="6">
    <source>
        <dbReference type="ARBA" id="ARBA00022827"/>
    </source>
</evidence>
<feature type="binding site" evidence="11">
    <location>
        <position position="120"/>
    </location>
    <ligand>
        <name>FAD</name>
        <dbReference type="ChEBI" id="CHEBI:57692"/>
    </ligand>
</feature>
<feature type="binding site" evidence="11">
    <location>
        <position position="103"/>
    </location>
    <ligand>
        <name>FAD</name>
        <dbReference type="ChEBI" id="CHEBI:57692"/>
    </ligand>
</feature>
<dbReference type="FunFam" id="3.40.50.80:FF:000019">
    <property type="entry name" value="NADH-cytochrome b5 reductase"/>
    <property type="match status" value="1"/>
</dbReference>
<keyword evidence="3 11" id="KW-0285">Flavoprotein</keyword>
<dbReference type="SUPFAM" id="SSF63380">
    <property type="entry name" value="Riboflavin synthase domain-like"/>
    <property type="match status" value="1"/>
</dbReference>
<comment type="cofactor">
    <cofactor evidence="1 11 12">
        <name>FAD</name>
        <dbReference type="ChEBI" id="CHEBI:57692"/>
    </cofactor>
</comment>
<dbReference type="InterPro" id="IPR017927">
    <property type="entry name" value="FAD-bd_FR_type"/>
</dbReference>
<feature type="binding site" evidence="11">
    <location>
        <position position="101"/>
    </location>
    <ligand>
        <name>FAD</name>
        <dbReference type="ChEBI" id="CHEBI:57692"/>
    </ligand>
</feature>
<dbReference type="PANTHER" id="PTHR19370">
    <property type="entry name" value="NADH-CYTOCHROME B5 REDUCTASE"/>
    <property type="match status" value="1"/>
</dbReference>
<gene>
    <name evidence="15" type="ORF">SEMRO_772_G200290.1</name>
</gene>
<evidence type="ECO:0000256" key="4">
    <source>
        <dbReference type="ARBA" id="ARBA00022692"/>
    </source>
</evidence>
<evidence type="ECO:0000256" key="11">
    <source>
        <dbReference type="PIRSR" id="PIRSR601834-1"/>
    </source>
</evidence>
<evidence type="ECO:0000256" key="3">
    <source>
        <dbReference type="ARBA" id="ARBA00022630"/>
    </source>
</evidence>
<keyword evidence="8 12" id="KW-0560">Oxidoreductase</keyword>
<feature type="transmembrane region" description="Helical" evidence="13">
    <location>
        <begin position="13"/>
        <end position="34"/>
    </location>
</feature>
<dbReference type="Proteomes" id="UP001153069">
    <property type="component" value="Unassembled WGS sequence"/>
</dbReference>
<dbReference type="Pfam" id="PF00175">
    <property type="entry name" value="NAD_binding_1"/>
    <property type="match status" value="1"/>
</dbReference>
<evidence type="ECO:0000313" key="15">
    <source>
        <dbReference type="EMBL" id="CAB9516282.1"/>
    </source>
</evidence>
<dbReference type="Gene3D" id="2.40.30.10">
    <property type="entry name" value="Translation factors"/>
    <property type="match status" value="1"/>
</dbReference>
<keyword evidence="5" id="KW-0496">Mitochondrion</keyword>
<evidence type="ECO:0000256" key="5">
    <source>
        <dbReference type="ARBA" id="ARBA00022787"/>
    </source>
</evidence>
<evidence type="ECO:0000256" key="10">
    <source>
        <dbReference type="ARBA" id="ARBA00023136"/>
    </source>
</evidence>
<reference evidence="15" key="1">
    <citation type="submission" date="2020-06" db="EMBL/GenBank/DDBJ databases">
        <authorList>
            <consortium name="Plant Systems Biology data submission"/>
        </authorList>
    </citation>
    <scope>NUCLEOTIDE SEQUENCE</scope>
    <source>
        <strain evidence="15">D6</strain>
    </source>
</reference>
<dbReference type="GO" id="GO:0071949">
    <property type="term" value="F:FAD binding"/>
    <property type="evidence" value="ECO:0007669"/>
    <property type="project" value="TreeGrafter"/>
</dbReference>
<evidence type="ECO:0000256" key="9">
    <source>
        <dbReference type="ARBA" id="ARBA00023027"/>
    </source>
</evidence>
<feature type="binding site" evidence="11">
    <location>
        <position position="137"/>
    </location>
    <ligand>
        <name>FAD</name>
        <dbReference type="ChEBI" id="CHEBI:57692"/>
    </ligand>
</feature>
<name>A0A9N8HKQ9_9STRA</name>
<dbReference type="InterPro" id="IPR001834">
    <property type="entry name" value="CBR-like"/>
</dbReference>
<dbReference type="PROSITE" id="PS51384">
    <property type="entry name" value="FAD_FR"/>
    <property type="match status" value="1"/>
</dbReference>
<dbReference type="GO" id="GO:0090524">
    <property type="term" value="F:cytochrome-b5 reductase activity, acting on NADH"/>
    <property type="evidence" value="ECO:0007669"/>
    <property type="project" value="UniProtKB-EC"/>
</dbReference>
<keyword evidence="7 13" id="KW-1133">Transmembrane helix</keyword>
<organism evidence="15 16">
    <name type="scientific">Seminavis robusta</name>
    <dbReference type="NCBI Taxonomy" id="568900"/>
    <lineage>
        <taxon>Eukaryota</taxon>
        <taxon>Sar</taxon>
        <taxon>Stramenopiles</taxon>
        <taxon>Ochrophyta</taxon>
        <taxon>Bacillariophyta</taxon>
        <taxon>Bacillariophyceae</taxon>
        <taxon>Bacillariophycidae</taxon>
        <taxon>Naviculales</taxon>
        <taxon>Naviculaceae</taxon>
        <taxon>Seminavis</taxon>
    </lineage>
</organism>
<comment type="subcellular location">
    <subcellularLocation>
        <location evidence="2">Mitochondrion outer membrane</location>
    </subcellularLocation>
</comment>
<evidence type="ECO:0000256" key="7">
    <source>
        <dbReference type="ARBA" id="ARBA00022989"/>
    </source>
</evidence>
<dbReference type="EC" id="1.6.2.2" evidence="12"/>
<evidence type="ECO:0000313" key="16">
    <source>
        <dbReference type="Proteomes" id="UP001153069"/>
    </source>
</evidence>
<keyword evidence="4 13" id="KW-0812">Transmembrane</keyword>
<dbReference type="AlphaFoldDB" id="A0A9N8HKQ9"/>
<comment type="caution">
    <text evidence="15">The sequence shown here is derived from an EMBL/GenBank/DDBJ whole genome shotgun (WGS) entry which is preliminary data.</text>
</comment>
<keyword evidence="10 13" id="KW-0472">Membrane</keyword>
<comment type="similarity">
    <text evidence="12">Belongs to the flavoprotein pyridine nucleotide cytochrome reductase family.</text>
</comment>
<dbReference type="PRINTS" id="PR00371">
    <property type="entry name" value="FPNCR"/>
</dbReference>
<feature type="binding site" evidence="11">
    <location>
        <position position="136"/>
    </location>
    <ligand>
        <name>FAD</name>
        <dbReference type="ChEBI" id="CHEBI:57692"/>
    </ligand>
</feature>
<evidence type="ECO:0000256" key="13">
    <source>
        <dbReference type="SAM" id="Phobius"/>
    </source>
</evidence>
<evidence type="ECO:0000256" key="12">
    <source>
        <dbReference type="RuleBase" id="RU361226"/>
    </source>
</evidence>
<evidence type="ECO:0000256" key="8">
    <source>
        <dbReference type="ARBA" id="ARBA00023002"/>
    </source>
</evidence>
<dbReference type="InterPro" id="IPR008333">
    <property type="entry name" value="Cbr1-like_FAD-bd_dom"/>
</dbReference>
<dbReference type="CDD" id="cd06183">
    <property type="entry name" value="cyt_b5_reduct_like"/>
    <property type="match status" value="1"/>
</dbReference>
<dbReference type="InterPro" id="IPR001433">
    <property type="entry name" value="OxRdtase_FAD/NAD-bd"/>
</dbReference>
<dbReference type="InterPro" id="IPR039261">
    <property type="entry name" value="FNR_nucleotide-bd"/>
</dbReference>
<dbReference type="SUPFAM" id="SSF52343">
    <property type="entry name" value="Ferredoxin reductase-like, C-terminal NADP-linked domain"/>
    <property type="match status" value="1"/>
</dbReference>
<dbReference type="InterPro" id="IPR017938">
    <property type="entry name" value="Riboflavin_synthase-like_b-brl"/>
</dbReference>
<dbReference type="PANTHER" id="PTHR19370:SF185">
    <property type="entry name" value="NADH-CYTOCHROME B5 REDUCTASE"/>
    <property type="match status" value="1"/>
</dbReference>
<dbReference type="PRINTS" id="PR00406">
    <property type="entry name" value="CYTB5RDTASE"/>
</dbReference>
<dbReference type="FunFam" id="2.40.30.10:FF:000021">
    <property type="entry name" value="NADH-cytochrome b5 reductase"/>
    <property type="match status" value="1"/>
</dbReference>
<dbReference type="EMBL" id="CAICTM010000771">
    <property type="protein sequence ID" value="CAB9516282.1"/>
    <property type="molecule type" value="Genomic_DNA"/>
</dbReference>
<keyword evidence="16" id="KW-1185">Reference proteome</keyword>
<dbReference type="GO" id="GO:0005741">
    <property type="term" value="C:mitochondrial outer membrane"/>
    <property type="evidence" value="ECO:0007669"/>
    <property type="project" value="UniProtKB-SubCell"/>
</dbReference>
<protein>
    <recommendedName>
        <fullName evidence="12">NADH-cytochrome b5 reductase</fullName>
        <ecNumber evidence="12">1.6.2.2</ecNumber>
    </recommendedName>
</protein>
<evidence type="ECO:0000256" key="2">
    <source>
        <dbReference type="ARBA" id="ARBA00004294"/>
    </source>
</evidence>
<proteinExistence type="inferred from homology"/>
<dbReference type="OrthoDB" id="432685at2759"/>
<dbReference type="Pfam" id="PF00970">
    <property type="entry name" value="FAD_binding_6"/>
    <property type="match status" value="1"/>
</dbReference>